<evidence type="ECO:0000313" key="2">
    <source>
        <dbReference type="Proteomes" id="UP001500928"/>
    </source>
</evidence>
<sequence>MTSYEYAPVGIYFSPSWGRRTPARKEPEMNIAHEVVDEVVEDDHIVRGLD</sequence>
<evidence type="ECO:0000313" key="1">
    <source>
        <dbReference type="EMBL" id="GAA4780624.1"/>
    </source>
</evidence>
<proteinExistence type="predicted"/>
<dbReference type="RefSeq" id="WP_345411889.1">
    <property type="nucleotide sequence ID" value="NZ_BAABHO010000007.1"/>
</dbReference>
<keyword evidence="2" id="KW-1185">Reference proteome</keyword>
<name>A0ABP9AI67_9PSEU</name>
<protein>
    <submittedName>
        <fullName evidence="1">Uncharacterized protein</fullName>
    </submittedName>
</protein>
<organism evidence="1 2">
    <name type="scientific">Actinomycetospora chlora</name>
    <dbReference type="NCBI Taxonomy" id="663608"/>
    <lineage>
        <taxon>Bacteria</taxon>
        <taxon>Bacillati</taxon>
        <taxon>Actinomycetota</taxon>
        <taxon>Actinomycetes</taxon>
        <taxon>Pseudonocardiales</taxon>
        <taxon>Pseudonocardiaceae</taxon>
        <taxon>Actinomycetospora</taxon>
    </lineage>
</organism>
<comment type="caution">
    <text evidence="1">The sequence shown here is derived from an EMBL/GenBank/DDBJ whole genome shotgun (WGS) entry which is preliminary data.</text>
</comment>
<dbReference type="EMBL" id="BAABHO010000007">
    <property type="protein sequence ID" value="GAA4780624.1"/>
    <property type="molecule type" value="Genomic_DNA"/>
</dbReference>
<accession>A0ABP9AI67</accession>
<reference evidence="2" key="1">
    <citation type="journal article" date="2019" name="Int. J. Syst. Evol. Microbiol.">
        <title>The Global Catalogue of Microorganisms (GCM) 10K type strain sequencing project: providing services to taxonomists for standard genome sequencing and annotation.</title>
        <authorList>
            <consortium name="The Broad Institute Genomics Platform"/>
            <consortium name="The Broad Institute Genome Sequencing Center for Infectious Disease"/>
            <person name="Wu L."/>
            <person name="Ma J."/>
        </authorList>
    </citation>
    <scope>NUCLEOTIDE SEQUENCE [LARGE SCALE GENOMIC DNA]</scope>
    <source>
        <strain evidence="2">JCM 17979</strain>
    </source>
</reference>
<dbReference type="Proteomes" id="UP001500928">
    <property type="component" value="Unassembled WGS sequence"/>
</dbReference>
<gene>
    <name evidence="1" type="ORF">GCM10023200_12350</name>
</gene>